<evidence type="ECO:0000256" key="7">
    <source>
        <dbReference type="ARBA" id="ARBA00034125"/>
    </source>
</evidence>
<evidence type="ECO:0000313" key="10">
    <source>
        <dbReference type="EMBL" id="RGT57519.1"/>
    </source>
</evidence>
<evidence type="ECO:0000256" key="3">
    <source>
        <dbReference type="ARBA" id="ARBA00022519"/>
    </source>
</evidence>
<comment type="subcellular location">
    <subcellularLocation>
        <location evidence="1">Cell membrane</location>
        <topology evidence="1">Multi-pass membrane protein</topology>
    </subcellularLocation>
</comment>
<feature type="domain" description="Threonine/Serine exporter ThrE" evidence="9">
    <location>
        <begin position="9"/>
        <end position="134"/>
    </location>
</feature>
<feature type="transmembrane region" description="Helical" evidence="8">
    <location>
        <begin position="50"/>
        <end position="69"/>
    </location>
</feature>
<dbReference type="InterPro" id="IPR024528">
    <property type="entry name" value="ThrE_2"/>
</dbReference>
<dbReference type="PANTHER" id="PTHR34390">
    <property type="entry name" value="UPF0442 PROTEIN YJJB-RELATED"/>
    <property type="match status" value="1"/>
</dbReference>
<dbReference type="EMBL" id="QRWX01000001">
    <property type="protein sequence ID" value="RGT57519.1"/>
    <property type="molecule type" value="Genomic_DNA"/>
</dbReference>
<gene>
    <name evidence="10" type="ORF">DWX20_00270</name>
</gene>
<dbReference type="PANTHER" id="PTHR34390:SF1">
    <property type="entry name" value="SUCCINATE TRANSPORTER SUBUNIT YJJB-RELATED"/>
    <property type="match status" value="1"/>
</dbReference>
<dbReference type="GO" id="GO:0005886">
    <property type="term" value="C:plasma membrane"/>
    <property type="evidence" value="ECO:0007669"/>
    <property type="project" value="UniProtKB-SubCell"/>
</dbReference>
<keyword evidence="5 8" id="KW-1133">Transmembrane helix</keyword>
<evidence type="ECO:0000313" key="11">
    <source>
        <dbReference type="Proteomes" id="UP000284731"/>
    </source>
</evidence>
<proteinExistence type="inferred from homology"/>
<evidence type="ECO:0000256" key="4">
    <source>
        <dbReference type="ARBA" id="ARBA00022692"/>
    </source>
</evidence>
<evidence type="ECO:0000256" key="6">
    <source>
        <dbReference type="ARBA" id="ARBA00023136"/>
    </source>
</evidence>
<keyword evidence="4 8" id="KW-0812">Transmembrane</keyword>
<evidence type="ECO:0000259" key="9">
    <source>
        <dbReference type="Pfam" id="PF12821"/>
    </source>
</evidence>
<evidence type="ECO:0000256" key="5">
    <source>
        <dbReference type="ARBA" id="ARBA00022989"/>
    </source>
</evidence>
<dbReference type="GO" id="GO:0015744">
    <property type="term" value="P:succinate transport"/>
    <property type="evidence" value="ECO:0007669"/>
    <property type="project" value="TreeGrafter"/>
</dbReference>
<protein>
    <recommendedName>
        <fullName evidence="9">Threonine/Serine exporter ThrE domain-containing protein</fullName>
    </recommendedName>
</protein>
<feature type="transmembrane region" description="Helical" evidence="8">
    <location>
        <begin position="81"/>
        <end position="101"/>
    </location>
</feature>
<organism evidence="10 11">
    <name type="scientific">Solobacterium moorei</name>
    <dbReference type="NCBI Taxonomy" id="102148"/>
    <lineage>
        <taxon>Bacteria</taxon>
        <taxon>Bacillati</taxon>
        <taxon>Bacillota</taxon>
        <taxon>Erysipelotrichia</taxon>
        <taxon>Erysipelotrichales</taxon>
        <taxon>Erysipelotrichaceae</taxon>
        <taxon>Solobacterium</taxon>
    </lineage>
</organism>
<keyword evidence="6 8" id="KW-0472">Membrane</keyword>
<dbReference type="RefSeq" id="WP_118764041.1">
    <property type="nucleotide sequence ID" value="NZ_CABJCF010000001.1"/>
</dbReference>
<comment type="caution">
    <text evidence="10">The sequence shown here is derived from an EMBL/GenBank/DDBJ whole genome shotgun (WGS) entry which is preliminary data.</text>
</comment>
<dbReference type="Proteomes" id="UP000284731">
    <property type="component" value="Unassembled WGS sequence"/>
</dbReference>
<feature type="transmembrane region" description="Helical" evidence="8">
    <location>
        <begin position="121"/>
        <end position="140"/>
    </location>
</feature>
<dbReference type="Pfam" id="PF12821">
    <property type="entry name" value="ThrE_2"/>
    <property type="match status" value="1"/>
</dbReference>
<comment type="similarity">
    <text evidence="7">Belongs to the ThrE exporter (TC 2.A.79) family.</text>
</comment>
<evidence type="ECO:0000256" key="8">
    <source>
        <dbReference type="SAM" id="Phobius"/>
    </source>
</evidence>
<evidence type="ECO:0000256" key="2">
    <source>
        <dbReference type="ARBA" id="ARBA00022475"/>
    </source>
</evidence>
<dbReference type="InterPro" id="IPR050539">
    <property type="entry name" value="ThrE_Dicarb/AminoAcid_Exp"/>
</dbReference>
<dbReference type="AlphaFoldDB" id="A0A412PH80"/>
<evidence type="ECO:0000256" key="1">
    <source>
        <dbReference type="ARBA" id="ARBA00004651"/>
    </source>
</evidence>
<keyword evidence="3" id="KW-0997">Cell inner membrane</keyword>
<name>A0A412PH80_9FIRM</name>
<accession>A0A412PH80</accession>
<reference evidence="10 11" key="1">
    <citation type="submission" date="2018-08" db="EMBL/GenBank/DDBJ databases">
        <title>A genome reference for cultivated species of the human gut microbiota.</title>
        <authorList>
            <person name="Zou Y."/>
            <person name="Xue W."/>
            <person name="Luo G."/>
        </authorList>
    </citation>
    <scope>NUCLEOTIDE SEQUENCE [LARGE SCALE GENOMIC DNA]</scope>
    <source>
        <strain evidence="10 11">AF18-46</strain>
    </source>
</reference>
<sequence length="143" mass="15544">MVNTILVLLLSFTASLGFSVTFGIHGKDKLLYAGLGGFLVRLVNITLSSFVQNHFMITLISALAASLYGEFMSRKLQVPSAYFIYPSIIPLIPGDMFHYMVASIVTGNIRLAEIQAFDCGLSLVALSLGTIIGTTTLHSIRRK</sequence>
<keyword evidence="2" id="KW-1003">Cell membrane</keyword>